<feature type="transmembrane region" description="Helical" evidence="1">
    <location>
        <begin position="99"/>
        <end position="119"/>
    </location>
</feature>
<dbReference type="KEGG" id="ipc:IPA_08085"/>
<dbReference type="AlphaFoldDB" id="A0A977KCN9"/>
<keyword evidence="3" id="KW-1185">Reference proteome</keyword>
<evidence type="ECO:0000313" key="3">
    <source>
        <dbReference type="Proteomes" id="UP001063698"/>
    </source>
</evidence>
<feature type="transmembrane region" description="Helical" evidence="1">
    <location>
        <begin position="6"/>
        <end position="25"/>
    </location>
</feature>
<sequence>MFELIVLYGLVLGLVELGIGIWALKEASETGLSWMKAFAVGVIILGLGQLLCKVIIQGFLGQSIGMGSRVGTVFSFIGLLLVLYSILEAVDHPHKKLALQIALILGAYYAFGAMLVLGGLGGPAIEGIQKALGNLTIPIFFYLPHILFQTLVPFGVAYLLYDVYKETGDKTALMIAVGIAIYGTAAIAVVSHLALSNVHSTSAALRKGTMMIPLAYDVAVKIIGLVIILNAFRQIAKAYSQ</sequence>
<feature type="transmembrane region" description="Helical" evidence="1">
    <location>
        <begin position="173"/>
        <end position="194"/>
    </location>
</feature>
<protein>
    <submittedName>
        <fullName evidence="2">Uncharacterized protein</fullName>
    </submittedName>
</protein>
<reference evidence="2" key="1">
    <citation type="submission" date="2013-11" db="EMBL/GenBank/DDBJ databases">
        <title>Comparative genomics of Ignicoccus.</title>
        <authorList>
            <person name="Podar M."/>
        </authorList>
    </citation>
    <scope>NUCLEOTIDE SEQUENCE</scope>
    <source>
        <strain evidence="2">DSM 13166</strain>
    </source>
</reference>
<dbReference type="Proteomes" id="UP001063698">
    <property type="component" value="Chromosome"/>
</dbReference>
<keyword evidence="1" id="KW-1133">Transmembrane helix</keyword>
<feature type="transmembrane region" description="Helical" evidence="1">
    <location>
        <begin position="66"/>
        <end position="87"/>
    </location>
</feature>
<dbReference type="EMBL" id="CP006868">
    <property type="protein sequence ID" value="UXD22768.1"/>
    <property type="molecule type" value="Genomic_DNA"/>
</dbReference>
<proteinExistence type="predicted"/>
<feature type="transmembrane region" description="Helical" evidence="1">
    <location>
        <begin position="139"/>
        <end position="161"/>
    </location>
</feature>
<name>A0A977KCN9_9CREN</name>
<feature type="transmembrane region" description="Helical" evidence="1">
    <location>
        <begin position="214"/>
        <end position="232"/>
    </location>
</feature>
<keyword evidence="1" id="KW-0472">Membrane</keyword>
<evidence type="ECO:0000256" key="1">
    <source>
        <dbReference type="SAM" id="Phobius"/>
    </source>
</evidence>
<keyword evidence="1" id="KW-0812">Transmembrane</keyword>
<accession>A0A977KCN9</accession>
<feature type="transmembrane region" description="Helical" evidence="1">
    <location>
        <begin position="37"/>
        <end position="60"/>
    </location>
</feature>
<gene>
    <name evidence="2" type="ORF">IPA_08085</name>
</gene>
<organism evidence="2 3">
    <name type="scientific">Ignicoccus pacificus DSM 13166</name>
    <dbReference type="NCBI Taxonomy" id="940294"/>
    <lineage>
        <taxon>Archaea</taxon>
        <taxon>Thermoproteota</taxon>
        <taxon>Thermoprotei</taxon>
        <taxon>Desulfurococcales</taxon>
        <taxon>Desulfurococcaceae</taxon>
        <taxon>Ignicoccus</taxon>
    </lineage>
</organism>
<evidence type="ECO:0000313" key="2">
    <source>
        <dbReference type="EMBL" id="UXD22768.1"/>
    </source>
</evidence>